<evidence type="ECO:0000313" key="2">
    <source>
        <dbReference type="EMBL" id="PZP41960.1"/>
    </source>
</evidence>
<dbReference type="Proteomes" id="UP000249645">
    <property type="component" value="Unassembled WGS sequence"/>
</dbReference>
<keyword evidence="1" id="KW-0812">Transmembrane</keyword>
<accession>A0A2W5EL66</accession>
<feature type="transmembrane region" description="Helical" evidence="1">
    <location>
        <begin position="48"/>
        <end position="70"/>
    </location>
</feature>
<proteinExistence type="predicted"/>
<sequence>MGAMNKKAVFLKISLSVIVLGIASLSLISEELSKFILLGKSSTYDGTLIRYSPLVVFTISFIVVFLIFLFKKSNLHKCLLGVFLLVWLLSQRTYVVDTYEKKVISGFAIIPLYKNDTSSKGIFKLDFLMRKRVEEAVGKDSQNQ</sequence>
<feature type="transmembrane region" description="Helical" evidence="1">
    <location>
        <begin position="9"/>
        <end position="28"/>
    </location>
</feature>
<reference evidence="2 3" key="1">
    <citation type="submission" date="2017-11" db="EMBL/GenBank/DDBJ databases">
        <title>Infants hospitalized years apart are colonized by the same room-sourced microbial strains.</title>
        <authorList>
            <person name="Brooks B."/>
            <person name="Olm M.R."/>
            <person name="Firek B.A."/>
            <person name="Baker R."/>
            <person name="Thomas B.C."/>
            <person name="Morowitz M.J."/>
            <person name="Banfield J.F."/>
        </authorList>
    </citation>
    <scope>NUCLEOTIDE SEQUENCE [LARGE SCALE GENOMIC DNA]</scope>
    <source>
        <strain evidence="2">S2_009_000_R2_76</strain>
    </source>
</reference>
<evidence type="ECO:0000313" key="3">
    <source>
        <dbReference type="Proteomes" id="UP000249645"/>
    </source>
</evidence>
<dbReference type="EMBL" id="QFOI01000470">
    <property type="protein sequence ID" value="PZP41960.1"/>
    <property type="molecule type" value="Genomic_DNA"/>
</dbReference>
<evidence type="ECO:0000256" key="1">
    <source>
        <dbReference type="SAM" id="Phobius"/>
    </source>
</evidence>
<organism evidence="2 3">
    <name type="scientific">Pseudopedobacter saltans</name>
    <dbReference type="NCBI Taxonomy" id="151895"/>
    <lineage>
        <taxon>Bacteria</taxon>
        <taxon>Pseudomonadati</taxon>
        <taxon>Bacteroidota</taxon>
        <taxon>Sphingobacteriia</taxon>
        <taxon>Sphingobacteriales</taxon>
        <taxon>Sphingobacteriaceae</taxon>
        <taxon>Pseudopedobacter</taxon>
    </lineage>
</organism>
<gene>
    <name evidence="2" type="ORF">DI598_17570</name>
</gene>
<keyword evidence="1" id="KW-1133">Transmembrane helix</keyword>
<keyword evidence="1" id="KW-0472">Membrane</keyword>
<comment type="caution">
    <text evidence="2">The sequence shown here is derived from an EMBL/GenBank/DDBJ whole genome shotgun (WGS) entry which is preliminary data.</text>
</comment>
<name>A0A2W5EL66_9SPHI</name>
<dbReference type="AlphaFoldDB" id="A0A2W5EL66"/>
<protein>
    <submittedName>
        <fullName evidence="2">Uncharacterized protein</fullName>
    </submittedName>
</protein>